<dbReference type="EMBL" id="LR877164">
    <property type="protein sequence ID" value="CAD2221222.1"/>
    <property type="molecule type" value="Genomic_DNA"/>
</dbReference>
<proteinExistence type="predicted"/>
<organism evidence="3 4">
    <name type="scientific">Angomonas deanei</name>
    <dbReference type="NCBI Taxonomy" id="59799"/>
    <lineage>
        <taxon>Eukaryota</taxon>
        <taxon>Discoba</taxon>
        <taxon>Euglenozoa</taxon>
        <taxon>Kinetoplastea</taxon>
        <taxon>Metakinetoplastina</taxon>
        <taxon>Trypanosomatida</taxon>
        <taxon>Trypanosomatidae</taxon>
        <taxon>Strigomonadinae</taxon>
        <taxon>Angomonas</taxon>
    </lineage>
</organism>
<name>A0A7G2CSN2_9TRYP</name>
<dbReference type="GO" id="GO:0046540">
    <property type="term" value="C:U4/U6 x U5 tri-snRNP complex"/>
    <property type="evidence" value="ECO:0007669"/>
    <property type="project" value="InterPro"/>
</dbReference>
<dbReference type="AlphaFoldDB" id="A0A7G2CSN2"/>
<gene>
    <name evidence="3" type="ORF">ADEAN_000875300</name>
</gene>
<accession>A0A7G2CSN2</accession>
<reference evidence="3 4" key="1">
    <citation type="submission" date="2020-08" db="EMBL/GenBank/DDBJ databases">
        <authorList>
            <person name="Newling K."/>
            <person name="Davey J."/>
            <person name="Forrester S."/>
        </authorList>
    </citation>
    <scope>NUCLEOTIDE SEQUENCE [LARGE SCALE GENOMIC DNA]</scope>
    <source>
        <strain evidence="4">Crithidia deanei Carvalho (ATCC PRA-265)</strain>
    </source>
</reference>
<dbReference type="OrthoDB" id="277683at2759"/>
<dbReference type="PANTHER" id="PTHR14212:SF0">
    <property type="entry name" value="U4_U6 SMALL NUCLEAR RIBONUCLEOPROTEIN PRP3"/>
    <property type="match status" value="1"/>
</dbReference>
<protein>
    <recommendedName>
        <fullName evidence="2">Small nuclear ribonucleoprotein Prp3 C-terminal domain-containing protein</fullName>
    </recommendedName>
</protein>
<dbReference type="InterPro" id="IPR027104">
    <property type="entry name" value="Prp3"/>
</dbReference>
<evidence type="ECO:0000256" key="1">
    <source>
        <dbReference type="SAM" id="MobiDB-lite"/>
    </source>
</evidence>
<keyword evidence="4" id="KW-1185">Reference proteome</keyword>
<feature type="domain" description="Small nuclear ribonucleoprotein Prp3 C-terminal" evidence="2">
    <location>
        <begin position="185"/>
        <end position="322"/>
    </location>
</feature>
<evidence type="ECO:0000259" key="2">
    <source>
        <dbReference type="Pfam" id="PF06544"/>
    </source>
</evidence>
<dbReference type="GO" id="GO:0000398">
    <property type="term" value="P:mRNA splicing, via spliceosome"/>
    <property type="evidence" value="ECO:0007669"/>
    <property type="project" value="InterPro"/>
</dbReference>
<dbReference type="PANTHER" id="PTHR14212">
    <property type="entry name" value="U4/U6-ASSOCIATED RNA SPLICING FACTOR-RELATED"/>
    <property type="match status" value="1"/>
</dbReference>
<evidence type="ECO:0000313" key="3">
    <source>
        <dbReference type="EMBL" id="CAD2221222.1"/>
    </source>
</evidence>
<feature type="compositionally biased region" description="Basic and acidic residues" evidence="1">
    <location>
        <begin position="96"/>
        <end position="113"/>
    </location>
</feature>
<feature type="region of interest" description="Disordered" evidence="1">
    <location>
        <begin position="94"/>
        <end position="118"/>
    </location>
</feature>
<dbReference type="Proteomes" id="UP000515908">
    <property type="component" value="Chromosome 20"/>
</dbReference>
<dbReference type="VEuPathDB" id="TriTrypDB:ADEAN_000875300"/>
<dbReference type="Pfam" id="PF06544">
    <property type="entry name" value="Prp3_C"/>
    <property type="match status" value="1"/>
</dbReference>
<evidence type="ECO:0000313" key="4">
    <source>
        <dbReference type="Proteomes" id="UP000515908"/>
    </source>
</evidence>
<dbReference type="InterPro" id="IPR010541">
    <property type="entry name" value="Prp3_C"/>
</dbReference>
<sequence>MFDVLRYDEKHSLYHGGEVLPSAKTPSGKVGVHKVADPYLNSAALDVVHHPVIGVNHYTKLYLQQQSPMGLDESKYKTKEQLREEKRARLLAKQQRLREEREAAKQRGEDTKSHTRLHSKSLTSSLFIASNPIAADTAVLDQYEQRFRDHQLQNHQRHMEALPHQIMKRRRDRLRHASETPSLRAYRVFPIPNPLLLAKLRTFANDNLLRGFVLYVGRSDALIVLSGGSTAMRHMERWILEKMHWERKDTTATRVCHIPLPDAQCISFHLPSHRVRKEEQPEGELHTKKPKTTLDHEEEEFQETVFMKYVDTVAEGETFLQYLPCGEERIMHNLTSVWRSAFLVGV</sequence>